<dbReference type="GO" id="GO:0007059">
    <property type="term" value="P:chromosome segregation"/>
    <property type="evidence" value="ECO:0007669"/>
    <property type="project" value="UniProtKB-KW"/>
</dbReference>
<dbReference type="STRING" id="648782.SAMN04488554_1612"/>
<dbReference type="EMBL" id="FNTX01000001">
    <property type="protein sequence ID" value="SEE13508.1"/>
    <property type="molecule type" value="Genomic_DNA"/>
</dbReference>
<dbReference type="Gene3D" id="6.10.250.2410">
    <property type="match status" value="1"/>
</dbReference>
<dbReference type="PANTHER" id="PTHR33969">
    <property type="entry name" value="SEGREGATION AND CONDENSATION PROTEIN A"/>
    <property type="match status" value="1"/>
</dbReference>
<dbReference type="InterPro" id="IPR003768">
    <property type="entry name" value="ScpA"/>
</dbReference>
<feature type="region of interest" description="Disordered" evidence="3">
    <location>
        <begin position="285"/>
        <end position="314"/>
    </location>
</feature>
<evidence type="ECO:0000313" key="4">
    <source>
        <dbReference type="EMBL" id="SEE13508.1"/>
    </source>
</evidence>
<evidence type="ECO:0000256" key="3">
    <source>
        <dbReference type="SAM" id="MobiDB-lite"/>
    </source>
</evidence>
<proteinExistence type="predicted"/>
<dbReference type="PANTHER" id="PTHR33969:SF2">
    <property type="entry name" value="SEGREGATION AND CONDENSATION PROTEIN A"/>
    <property type="match status" value="1"/>
</dbReference>
<feature type="region of interest" description="Disordered" evidence="3">
    <location>
        <begin position="1"/>
        <end position="23"/>
    </location>
</feature>
<dbReference type="AlphaFoldDB" id="A0A1H5GEE5"/>
<protein>
    <recommendedName>
        <fullName evidence="2">Segregation and condensation protein A</fullName>
    </recommendedName>
</protein>
<evidence type="ECO:0000313" key="5">
    <source>
        <dbReference type="Proteomes" id="UP000199220"/>
    </source>
</evidence>
<sequence>MVTVEPVASSAVEDSPDGLVDGADARTASAHHRATFEVRLENFSGPFDLLLSLIAKHKMDVTEVALAVVTDDFIAHIRGQEEWDLSQASEFLVIASTLLDLKAARLLPRGAVEDAEDLELLEARDLLFARLLQYRAFKEVAAHLGAAWERAGRAHPREVALEPRFAALLPELIMQIGPEDLAALAAQALAPKPAAEGVDISHLHNPAVSVREQAAMMVDRLRRSRSLSFRTLTDDADGTPVVVARFLALLELYREGAIGFDQADPLGELTVRWTGADAGDVDVIDDYDDSGGAVDAGAGGEETENSDDTQEGPG</sequence>
<name>A0A1H5GEE5_9MICO</name>
<keyword evidence="1" id="KW-0159">Chromosome partition</keyword>
<dbReference type="Pfam" id="PF02616">
    <property type="entry name" value="SMC_ScpA"/>
    <property type="match status" value="1"/>
</dbReference>
<gene>
    <name evidence="4" type="ORF">SAMN04488554_1612</name>
</gene>
<evidence type="ECO:0000256" key="2">
    <source>
        <dbReference type="ARBA" id="ARBA00044777"/>
    </source>
</evidence>
<dbReference type="Proteomes" id="UP000199220">
    <property type="component" value="Unassembled WGS sequence"/>
</dbReference>
<keyword evidence="5" id="KW-1185">Reference proteome</keyword>
<feature type="compositionally biased region" description="Acidic residues" evidence="3">
    <location>
        <begin position="301"/>
        <end position="314"/>
    </location>
</feature>
<evidence type="ECO:0000256" key="1">
    <source>
        <dbReference type="ARBA" id="ARBA00022829"/>
    </source>
</evidence>
<accession>A0A1H5GEE5</accession>
<organism evidence="4 5">
    <name type="scientific">Ruania alba</name>
    <dbReference type="NCBI Taxonomy" id="648782"/>
    <lineage>
        <taxon>Bacteria</taxon>
        <taxon>Bacillati</taxon>
        <taxon>Actinomycetota</taxon>
        <taxon>Actinomycetes</taxon>
        <taxon>Micrococcales</taxon>
        <taxon>Ruaniaceae</taxon>
        <taxon>Ruania</taxon>
    </lineage>
</organism>
<reference evidence="5" key="1">
    <citation type="submission" date="2016-10" db="EMBL/GenBank/DDBJ databases">
        <authorList>
            <person name="Varghese N."/>
            <person name="Submissions S."/>
        </authorList>
    </citation>
    <scope>NUCLEOTIDE SEQUENCE [LARGE SCALE GENOMIC DNA]</scope>
    <source>
        <strain evidence="5">DSM 21368</strain>
    </source>
</reference>